<evidence type="ECO:0000256" key="5">
    <source>
        <dbReference type="ARBA" id="ARBA00023014"/>
    </source>
</evidence>
<dbReference type="Proteomes" id="UP000183812">
    <property type="component" value="Unassembled WGS sequence"/>
</dbReference>
<dbReference type="CDD" id="cd02440">
    <property type="entry name" value="AdoMet_MTases"/>
    <property type="match status" value="1"/>
</dbReference>
<evidence type="ECO:0000256" key="3">
    <source>
        <dbReference type="ARBA" id="ARBA00022679"/>
    </source>
</evidence>
<evidence type="ECO:0000256" key="2">
    <source>
        <dbReference type="ARBA" id="ARBA00022603"/>
    </source>
</evidence>
<dbReference type="SUPFAM" id="SSF53335">
    <property type="entry name" value="S-adenosyl-L-methionine-dependent methyltransferases"/>
    <property type="match status" value="1"/>
</dbReference>
<proteinExistence type="inferred from homology"/>
<keyword evidence="1" id="KW-0479">Metal-binding</keyword>
<dbReference type="Gene3D" id="2.40.50.140">
    <property type="entry name" value="Nucleic acid-binding proteins"/>
    <property type="match status" value="1"/>
</dbReference>
<keyword evidence="5" id="KW-0411">Iron-sulfur</keyword>
<dbReference type="EMBL" id="FNAY01000011">
    <property type="protein sequence ID" value="SDF43713.1"/>
    <property type="molecule type" value="Genomic_DNA"/>
</dbReference>
<dbReference type="PROSITE" id="PS01230">
    <property type="entry name" value="TRMA_1"/>
    <property type="match status" value="1"/>
</dbReference>
<feature type="active site" description="Nucleophile" evidence="6">
    <location>
        <position position="364"/>
    </location>
</feature>
<dbReference type="Gene3D" id="2.40.50.1070">
    <property type="match status" value="1"/>
</dbReference>
<dbReference type="RefSeq" id="WP_074554264.1">
    <property type="nucleotide sequence ID" value="NZ_CP119563.1"/>
</dbReference>
<dbReference type="GO" id="GO:0070475">
    <property type="term" value="P:rRNA base methylation"/>
    <property type="evidence" value="ECO:0007669"/>
    <property type="project" value="TreeGrafter"/>
</dbReference>
<sequence length="407" mass="43114">MSLTIDRLSLLADGVAHGLDGTVHVAMALPGEVIEGTVENGRIAAPSILTPSPDRVKAPCPHYRACGGCLLQHASESFVAGWKAQVVETALAGRGIAARVARVETSPEFSRRRATFSGRRTKKGTLVGFHARASDTVVEVPQCRILRPELLAVLPALNAMTAAGASRKGEMSFAVTLSEAGLEVAAKGGKEMEPTLFQTLAGLAEQQDFARLSWEAETVAARRPALQSFGAARVNPPPGAFLQATAAGEAALVAFVRESTRGALKIADLFAGCGTFALPLAATAEVHAVESEAAMLMALDKGWRGAQGLKLLTHEARDLFRRPLLPDEIDRFDAVVIDPPRAGAEAQVAEIAASKLRNLTYVSCNPVTFARDAEKLVQAGFALADVIVVDQFRHSAHIELAASFRRT</sequence>
<feature type="binding site" evidence="6">
    <location>
        <position position="243"/>
    </location>
    <ligand>
        <name>S-adenosyl-L-methionine</name>
        <dbReference type="ChEBI" id="CHEBI:59789"/>
    </ligand>
</feature>
<keyword evidence="1" id="KW-0004">4Fe-4S</keyword>
<dbReference type="Gene3D" id="3.40.50.150">
    <property type="entry name" value="Vaccinia Virus protein VP39"/>
    <property type="match status" value="1"/>
</dbReference>
<dbReference type="InterPro" id="IPR030390">
    <property type="entry name" value="MeTrfase_TrmA_AS"/>
</dbReference>
<feature type="binding site" evidence="6">
    <location>
        <position position="270"/>
    </location>
    <ligand>
        <name>S-adenosyl-L-methionine</name>
        <dbReference type="ChEBI" id="CHEBI:59789"/>
    </ligand>
</feature>
<dbReference type="PANTHER" id="PTHR11061:SF49">
    <property type="entry name" value="23S RRNA (URACIL(1939)-C(5))-METHYLTRANSFERASE RLMD"/>
    <property type="match status" value="1"/>
</dbReference>
<feature type="binding site" evidence="6">
    <location>
        <position position="338"/>
    </location>
    <ligand>
        <name>S-adenosyl-L-methionine</name>
        <dbReference type="ChEBI" id="CHEBI:59789"/>
    </ligand>
</feature>
<protein>
    <submittedName>
        <fullName evidence="8">23S rRNA (Uracil1939-C5)-methyltransferase</fullName>
    </submittedName>
</protein>
<feature type="binding site" evidence="6">
    <location>
        <position position="290"/>
    </location>
    <ligand>
        <name>S-adenosyl-L-methionine</name>
        <dbReference type="ChEBI" id="CHEBI:59789"/>
    </ligand>
</feature>
<dbReference type="InterPro" id="IPR010280">
    <property type="entry name" value="U5_MeTrfase_fam"/>
</dbReference>
<organism evidence="8 9">
    <name type="scientific">Rhodobacter capsulatus</name>
    <name type="common">Rhodopseudomonas capsulata</name>
    <dbReference type="NCBI Taxonomy" id="1061"/>
    <lineage>
        <taxon>Bacteria</taxon>
        <taxon>Pseudomonadati</taxon>
        <taxon>Pseudomonadota</taxon>
        <taxon>Alphaproteobacteria</taxon>
        <taxon>Rhodobacterales</taxon>
        <taxon>Rhodobacter group</taxon>
        <taxon>Rhodobacter</taxon>
    </lineage>
</organism>
<dbReference type="GO" id="GO:0070041">
    <property type="term" value="F:rRNA (uridine-C5-)-methyltransferase activity"/>
    <property type="evidence" value="ECO:0007669"/>
    <property type="project" value="TreeGrafter"/>
</dbReference>
<dbReference type="PROSITE" id="PS51687">
    <property type="entry name" value="SAM_MT_RNA_M5U"/>
    <property type="match status" value="1"/>
</dbReference>
<name>A0A1G7L2N7_RHOCA</name>
<evidence type="ECO:0000256" key="4">
    <source>
        <dbReference type="ARBA" id="ARBA00022691"/>
    </source>
</evidence>
<keyword evidence="3 6" id="KW-0808">Transferase</keyword>
<dbReference type="GO" id="GO:0051539">
    <property type="term" value="F:4 iron, 4 sulfur cluster binding"/>
    <property type="evidence" value="ECO:0007669"/>
    <property type="project" value="UniProtKB-KW"/>
</dbReference>
<dbReference type="InterPro" id="IPR029063">
    <property type="entry name" value="SAM-dependent_MTases_sf"/>
</dbReference>
<keyword evidence="1" id="KW-0408">Iron</keyword>
<evidence type="ECO:0000256" key="1">
    <source>
        <dbReference type="ARBA" id="ARBA00022485"/>
    </source>
</evidence>
<dbReference type="Pfam" id="PF05958">
    <property type="entry name" value="tRNA_U5-meth_tr"/>
    <property type="match status" value="1"/>
</dbReference>
<keyword evidence="4 6" id="KW-0949">S-adenosyl-L-methionine</keyword>
<evidence type="ECO:0000256" key="7">
    <source>
        <dbReference type="PROSITE-ProRule" id="PRU10015"/>
    </source>
</evidence>
<feature type="active site" evidence="7">
    <location>
        <position position="364"/>
    </location>
</feature>
<accession>A0A1G7L2N7</accession>
<keyword evidence="2 6" id="KW-0489">Methyltransferase</keyword>
<reference evidence="8 9" key="1">
    <citation type="submission" date="2016-10" db="EMBL/GenBank/DDBJ databases">
        <authorList>
            <person name="de Groot N.N."/>
        </authorList>
    </citation>
    <scope>NUCLEOTIDE SEQUENCE [LARGE SCALE GENOMIC DNA]</scope>
    <source>
        <strain evidence="9">DSM 938 / 37b4</strain>
    </source>
</reference>
<dbReference type="AlphaFoldDB" id="A0A1G7L2N7"/>
<comment type="similarity">
    <text evidence="6">Belongs to the class I-like SAM-binding methyltransferase superfamily. RNA M5U methyltransferase family.</text>
</comment>
<evidence type="ECO:0000313" key="9">
    <source>
        <dbReference type="Proteomes" id="UP000183812"/>
    </source>
</evidence>
<evidence type="ECO:0000313" key="8">
    <source>
        <dbReference type="EMBL" id="SDF43713.1"/>
    </source>
</evidence>
<dbReference type="InterPro" id="IPR012340">
    <property type="entry name" value="NA-bd_OB-fold"/>
</dbReference>
<evidence type="ECO:0000256" key="6">
    <source>
        <dbReference type="PROSITE-ProRule" id="PRU01024"/>
    </source>
</evidence>
<dbReference type="PANTHER" id="PTHR11061">
    <property type="entry name" value="RNA M5U METHYLTRANSFERASE"/>
    <property type="match status" value="1"/>
</dbReference>
<dbReference type="OrthoDB" id="9804590at2"/>
<gene>
    <name evidence="8" type="ORF">SAMN04244550_02232</name>
</gene>